<dbReference type="EMBL" id="JACHMH010000001">
    <property type="protein sequence ID" value="MBB4676687.1"/>
    <property type="molecule type" value="Genomic_DNA"/>
</dbReference>
<dbReference type="RefSeq" id="WP_185002482.1">
    <property type="nucleotide sequence ID" value="NZ_BAAAUI010000042.1"/>
</dbReference>
<organism evidence="3 4">
    <name type="scientific">Crossiella cryophila</name>
    <dbReference type="NCBI Taxonomy" id="43355"/>
    <lineage>
        <taxon>Bacteria</taxon>
        <taxon>Bacillati</taxon>
        <taxon>Actinomycetota</taxon>
        <taxon>Actinomycetes</taxon>
        <taxon>Pseudonocardiales</taxon>
        <taxon>Pseudonocardiaceae</taxon>
        <taxon>Crossiella</taxon>
    </lineage>
</organism>
<reference evidence="3 4" key="1">
    <citation type="submission" date="2020-08" db="EMBL/GenBank/DDBJ databases">
        <title>Sequencing the genomes of 1000 actinobacteria strains.</title>
        <authorList>
            <person name="Klenk H.-P."/>
        </authorList>
    </citation>
    <scope>NUCLEOTIDE SEQUENCE [LARGE SCALE GENOMIC DNA]</scope>
    <source>
        <strain evidence="3 4">DSM 44230</strain>
    </source>
</reference>
<evidence type="ECO:0000259" key="2">
    <source>
        <dbReference type="Pfam" id="PF12740"/>
    </source>
</evidence>
<evidence type="ECO:0000313" key="4">
    <source>
        <dbReference type="Proteomes" id="UP000533598"/>
    </source>
</evidence>
<dbReference type="Gene3D" id="3.40.50.1820">
    <property type="entry name" value="alpha/beta hydrolase"/>
    <property type="match status" value="1"/>
</dbReference>
<feature type="domain" description="PET hydrolase/cutinase-like" evidence="2">
    <location>
        <begin position="39"/>
        <end position="193"/>
    </location>
</feature>
<name>A0A7W7FSY8_9PSEU</name>
<dbReference type="InterPro" id="IPR041127">
    <property type="entry name" value="PET_hydrolase/cutinase-like"/>
</dbReference>
<evidence type="ECO:0000256" key="1">
    <source>
        <dbReference type="SAM" id="SignalP"/>
    </source>
</evidence>
<feature type="chain" id="PRO_5030961523" description="PET hydrolase/cutinase-like domain-containing protein" evidence="1">
    <location>
        <begin position="26"/>
        <end position="279"/>
    </location>
</feature>
<dbReference type="AlphaFoldDB" id="A0A7W7FSY8"/>
<feature type="signal peptide" evidence="1">
    <location>
        <begin position="1"/>
        <end position="25"/>
    </location>
</feature>
<dbReference type="Pfam" id="PF12740">
    <property type="entry name" value="PETase"/>
    <property type="match status" value="1"/>
</dbReference>
<gene>
    <name evidence="3" type="ORF">HNR67_002805</name>
</gene>
<dbReference type="InterPro" id="IPR029058">
    <property type="entry name" value="AB_hydrolase_fold"/>
</dbReference>
<keyword evidence="1" id="KW-0732">Signal</keyword>
<proteinExistence type="predicted"/>
<accession>A0A7W7FSY8</accession>
<dbReference type="Proteomes" id="UP000533598">
    <property type="component" value="Unassembled WGS sequence"/>
</dbReference>
<dbReference type="SUPFAM" id="SSF53474">
    <property type="entry name" value="alpha/beta-Hydrolases"/>
    <property type="match status" value="1"/>
</dbReference>
<comment type="caution">
    <text evidence="3">The sequence shown here is derived from an EMBL/GenBank/DDBJ whole genome shotgun (WGS) entry which is preliminary data.</text>
</comment>
<sequence length="279" mass="28423">MRTLQRFATVAAALLATTVITPAAAAPSACPSVNANWTAPGPFAVTSASTGNGHTLFRPTTLGSLGCARHPVLLWANGALGTVADYTPLLTHFASHGFIVAAGEGQSGSGRPLLAGLDHLTAENARPGSVYAGKVDLDRVGATGHSLGGGAAIGAGADARVDTVAPLFGGPFNNPGNLRGPAFFTAGQNDLVVGSPVVWSQYARAGQVPAVFGELRGAGHLASFELRGPVTAWFRWQLMADGQARGLFSGQDCGYCGAGAGTPWSKFERNAKAEAARTR</sequence>
<keyword evidence="4" id="KW-1185">Reference proteome</keyword>
<evidence type="ECO:0000313" key="3">
    <source>
        <dbReference type="EMBL" id="MBB4676687.1"/>
    </source>
</evidence>
<protein>
    <recommendedName>
        <fullName evidence="2">PET hydrolase/cutinase-like domain-containing protein</fullName>
    </recommendedName>
</protein>